<dbReference type="EMBL" id="ML211308">
    <property type="protein sequence ID" value="TFK84574.1"/>
    <property type="molecule type" value="Genomic_DNA"/>
</dbReference>
<organism evidence="1 2">
    <name type="scientific">Polyporus arcularius HHB13444</name>
    <dbReference type="NCBI Taxonomy" id="1314778"/>
    <lineage>
        <taxon>Eukaryota</taxon>
        <taxon>Fungi</taxon>
        <taxon>Dikarya</taxon>
        <taxon>Basidiomycota</taxon>
        <taxon>Agaricomycotina</taxon>
        <taxon>Agaricomycetes</taxon>
        <taxon>Polyporales</taxon>
        <taxon>Polyporaceae</taxon>
        <taxon>Polyporus</taxon>
    </lineage>
</organism>
<accession>A0A5C3P4J8</accession>
<evidence type="ECO:0000313" key="1">
    <source>
        <dbReference type="EMBL" id="TFK84574.1"/>
    </source>
</evidence>
<keyword evidence="2" id="KW-1185">Reference proteome</keyword>
<reference evidence="1 2" key="1">
    <citation type="journal article" date="2019" name="Nat. Ecol. Evol.">
        <title>Megaphylogeny resolves global patterns of mushroom evolution.</title>
        <authorList>
            <person name="Varga T."/>
            <person name="Krizsan K."/>
            <person name="Foldi C."/>
            <person name="Dima B."/>
            <person name="Sanchez-Garcia M."/>
            <person name="Sanchez-Ramirez S."/>
            <person name="Szollosi G.J."/>
            <person name="Szarkandi J.G."/>
            <person name="Papp V."/>
            <person name="Albert L."/>
            <person name="Andreopoulos W."/>
            <person name="Angelini C."/>
            <person name="Antonin V."/>
            <person name="Barry K.W."/>
            <person name="Bougher N.L."/>
            <person name="Buchanan P."/>
            <person name="Buyck B."/>
            <person name="Bense V."/>
            <person name="Catcheside P."/>
            <person name="Chovatia M."/>
            <person name="Cooper J."/>
            <person name="Damon W."/>
            <person name="Desjardin D."/>
            <person name="Finy P."/>
            <person name="Geml J."/>
            <person name="Haridas S."/>
            <person name="Hughes K."/>
            <person name="Justo A."/>
            <person name="Karasinski D."/>
            <person name="Kautmanova I."/>
            <person name="Kiss B."/>
            <person name="Kocsube S."/>
            <person name="Kotiranta H."/>
            <person name="LaButti K.M."/>
            <person name="Lechner B.E."/>
            <person name="Liimatainen K."/>
            <person name="Lipzen A."/>
            <person name="Lukacs Z."/>
            <person name="Mihaltcheva S."/>
            <person name="Morgado L.N."/>
            <person name="Niskanen T."/>
            <person name="Noordeloos M.E."/>
            <person name="Ohm R.A."/>
            <person name="Ortiz-Santana B."/>
            <person name="Ovrebo C."/>
            <person name="Racz N."/>
            <person name="Riley R."/>
            <person name="Savchenko A."/>
            <person name="Shiryaev A."/>
            <person name="Soop K."/>
            <person name="Spirin V."/>
            <person name="Szebenyi C."/>
            <person name="Tomsovsky M."/>
            <person name="Tulloss R.E."/>
            <person name="Uehling J."/>
            <person name="Grigoriev I.V."/>
            <person name="Vagvolgyi C."/>
            <person name="Papp T."/>
            <person name="Martin F.M."/>
            <person name="Miettinen O."/>
            <person name="Hibbett D.S."/>
            <person name="Nagy L.G."/>
        </authorList>
    </citation>
    <scope>NUCLEOTIDE SEQUENCE [LARGE SCALE GENOMIC DNA]</scope>
    <source>
        <strain evidence="1 2">HHB13444</strain>
    </source>
</reference>
<dbReference type="Proteomes" id="UP000308197">
    <property type="component" value="Unassembled WGS sequence"/>
</dbReference>
<dbReference type="AlphaFoldDB" id="A0A5C3P4J8"/>
<protein>
    <submittedName>
        <fullName evidence="1">Uncharacterized protein</fullName>
    </submittedName>
</protein>
<name>A0A5C3P4J8_9APHY</name>
<dbReference type="InParanoid" id="A0A5C3P4J8"/>
<evidence type="ECO:0000313" key="2">
    <source>
        <dbReference type="Proteomes" id="UP000308197"/>
    </source>
</evidence>
<gene>
    <name evidence="1" type="ORF">K466DRAFT_220699</name>
</gene>
<proteinExistence type="predicted"/>
<sequence>MRSRPPFRDFQHALPGIPGCGMCLSCPCSAASYDRRCDAWLLSIQCRMWARPRCNGRISMLASYKFMTSV</sequence>